<organism evidence="13 14">
    <name type="scientific">Hyella patelloides LEGE 07179</name>
    <dbReference type="NCBI Taxonomy" id="945734"/>
    <lineage>
        <taxon>Bacteria</taxon>
        <taxon>Bacillati</taxon>
        <taxon>Cyanobacteriota</taxon>
        <taxon>Cyanophyceae</taxon>
        <taxon>Pleurocapsales</taxon>
        <taxon>Hyellaceae</taxon>
        <taxon>Hyella</taxon>
    </lineage>
</organism>
<evidence type="ECO:0000256" key="5">
    <source>
        <dbReference type="ARBA" id="ARBA00023002"/>
    </source>
</evidence>
<dbReference type="Pfam" id="PF00578">
    <property type="entry name" value="AhpC-TSA"/>
    <property type="match status" value="1"/>
</dbReference>
<sequence length="214" mass="23492">MNLTQELNALKANFSANQPETIKSVMAKATTDLINTKIAENSLSTGQKIPDFTLPNALGKEISLNSLLAKGAVVISFYRGGWCPYCNLELRALQEILPQIEAKGATLVAISPETPDHSLSTKEKNELSFEVLSDRANIVAKQLGLVFTLPESLRPIYSNFGIDIPAYNDDFTFELPLPATYVVAADGTVIYSFAHADYTQRLDPQEIINALDRQ</sequence>
<dbReference type="EC" id="1.11.1.24" evidence="2"/>
<dbReference type="PANTHER" id="PTHR42801:SF7">
    <property type="entry name" value="SLL1159 PROTEIN"/>
    <property type="match status" value="1"/>
</dbReference>
<evidence type="ECO:0000256" key="11">
    <source>
        <dbReference type="ARBA" id="ARBA00049091"/>
    </source>
</evidence>
<evidence type="ECO:0000256" key="3">
    <source>
        <dbReference type="ARBA" id="ARBA00022559"/>
    </source>
</evidence>
<dbReference type="GO" id="GO:0045454">
    <property type="term" value="P:cell redox homeostasis"/>
    <property type="evidence" value="ECO:0007669"/>
    <property type="project" value="TreeGrafter"/>
</dbReference>
<dbReference type="InterPro" id="IPR050924">
    <property type="entry name" value="Peroxiredoxin_BCP/PrxQ"/>
</dbReference>
<evidence type="ECO:0000259" key="12">
    <source>
        <dbReference type="PROSITE" id="PS51352"/>
    </source>
</evidence>
<evidence type="ECO:0000256" key="1">
    <source>
        <dbReference type="ARBA" id="ARBA00003330"/>
    </source>
</evidence>
<evidence type="ECO:0000256" key="2">
    <source>
        <dbReference type="ARBA" id="ARBA00013017"/>
    </source>
</evidence>
<protein>
    <recommendedName>
        <fullName evidence="2">thioredoxin-dependent peroxiredoxin</fullName>
        <ecNumber evidence="2">1.11.1.24</ecNumber>
    </recommendedName>
    <alternativeName>
        <fullName evidence="10">Bacterioferritin comigratory protein</fullName>
    </alternativeName>
    <alternativeName>
        <fullName evidence="8">Thioredoxin peroxidase</fullName>
    </alternativeName>
</protein>
<comment type="function">
    <text evidence="1">Thiol-specific peroxidase that catalyzes the reduction of hydrogen peroxide and organic hydroperoxides to water and alcohols, respectively. Plays a role in cell protection against oxidative stress by detoxifying peroxides and as sensor of hydrogen peroxide-mediated signaling events.</text>
</comment>
<dbReference type="Proteomes" id="UP000320055">
    <property type="component" value="Unassembled WGS sequence"/>
</dbReference>
<evidence type="ECO:0000256" key="7">
    <source>
        <dbReference type="ARBA" id="ARBA00023284"/>
    </source>
</evidence>
<evidence type="ECO:0000256" key="4">
    <source>
        <dbReference type="ARBA" id="ARBA00022862"/>
    </source>
</evidence>
<dbReference type="Gene3D" id="3.40.30.10">
    <property type="entry name" value="Glutaredoxin"/>
    <property type="match status" value="1"/>
</dbReference>
<dbReference type="CDD" id="cd02970">
    <property type="entry name" value="PRX_like2"/>
    <property type="match status" value="1"/>
</dbReference>
<dbReference type="SUPFAM" id="SSF52833">
    <property type="entry name" value="Thioredoxin-like"/>
    <property type="match status" value="1"/>
</dbReference>
<dbReference type="PANTHER" id="PTHR42801">
    <property type="entry name" value="THIOREDOXIN-DEPENDENT PEROXIDE REDUCTASE"/>
    <property type="match status" value="1"/>
</dbReference>
<comment type="catalytic activity">
    <reaction evidence="11">
        <text>a hydroperoxide + [thioredoxin]-dithiol = an alcohol + [thioredoxin]-disulfide + H2O</text>
        <dbReference type="Rhea" id="RHEA:62620"/>
        <dbReference type="Rhea" id="RHEA-COMP:10698"/>
        <dbReference type="Rhea" id="RHEA-COMP:10700"/>
        <dbReference type="ChEBI" id="CHEBI:15377"/>
        <dbReference type="ChEBI" id="CHEBI:29950"/>
        <dbReference type="ChEBI" id="CHEBI:30879"/>
        <dbReference type="ChEBI" id="CHEBI:35924"/>
        <dbReference type="ChEBI" id="CHEBI:50058"/>
        <dbReference type="EC" id="1.11.1.24"/>
    </reaction>
</comment>
<proteinExistence type="inferred from homology"/>
<dbReference type="EMBL" id="CAACVJ010000226">
    <property type="protein sequence ID" value="VEP15039.1"/>
    <property type="molecule type" value="Genomic_DNA"/>
</dbReference>
<reference evidence="13 14" key="1">
    <citation type="submission" date="2019-01" db="EMBL/GenBank/DDBJ databases">
        <authorList>
            <person name="Brito A."/>
        </authorList>
    </citation>
    <scope>NUCLEOTIDE SEQUENCE [LARGE SCALE GENOMIC DNA]</scope>
    <source>
        <strain evidence="13">1</strain>
    </source>
</reference>
<evidence type="ECO:0000256" key="9">
    <source>
        <dbReference type="ARBA" id="ARBA00038489"/>
    </source>
</evidence>
<feature type="domain" description="Thioredoxin" evidence="12">
    <location>
        <begin position="43"/>
        <end position="214"/>
    </location>
</feature>
<keyword evidence="7" id="KW-0676">Redox-active center</keyword>
<evidence type="ECO:0000256" key="10">
    <source>
        <dbReference type="ARBA" id="ARBA00041373"/>
    </source>
</evidence>
<keyword evidence="5" id="KW-0560">Oxidoreductase</keyword>
<keyword evidence="4" id="KW-0049">Antioxidant</keyword>
<evidence type="ECO:0000256" key="6">
    <source>
        <dbReference type="ARBA" id="ARBA00023157"/>
    </source>
</evidence>
<dbReference type="PROSITE" id="PS51352">
    <property type="entry name" value="THIOREDOXIN_2"/>
    <property type="match status" value="1"/>
</dbReference>
<keyword evidence="14" id="KW-1185">Reference proteome</keyword>
<dbReference type="AlphaFoldDB" id="A0A563VUH6"/>
<dbReference type="InterPro" id="IPR000866">
    <property type="entry name" value="AhpC/TSA"/>
</dbReference>
<dbReference type="GO" id="GO:0034599">
    <property type="term" value="P:cellular response to oxidative stress"/>
    <property type="evidence" value="ECO:0007669"/>
    <property type="project" value="TreeGrafter"/>
</dbReference>
<dbReference type="RefSeq" id="WP_144873796.1">
    <property type="nucleotide sequence ID" value="NZ_LR214042.1"/>
</dbReference>
<keyword evidence="6" id="KW-1015">Disulfide bond</keyword>
<comment type="similarity">
    <text evidence="9">Belongs to the peroxiredoxin family. BCP/PrxQ subfamily.</text>
</comment>
<dbReference type="GO" id="GO:0005737">
    <property type="term" value="C:cytoplasm"/>
    <property type="evidence" value="ECO:0007669"/>
    <property type="project" value="TreeGrafter"/>
</dbReference>
<evidence type="ECO:0000256" key="8">
    <source>
        <dbReference type="ARBA" id="ARBA00032824"/>
    </source>
</evidence>
<dbReference type="GO" id="GO:0008379">
    <property type="term" value="F:thioredoxin peroxidase activity"/>
    <property type="evidence" value="ECO:0007669"/>
    <property type="project" value="TreeGrafter"/>
</dbReference>
<accession>A0A563VUH6</accession>
<dbReference type="InterPro" id="IPR013766">
    <property type="entry name" value="Thioredoxin_domain"/>
</dbReference>
<dbReference type="InterPro" id="IPR036249">
    <property type="entry name" value="Thioredoxin-like_sf"/>
</dbReference>
<evidence type="ECO:0000313" key="13">
    <source>
        <dbReference type="EMBL" id="VEP15039.1"/>
    </source>
</evidence>
<gene>
    <name evidence="13" type="ORF">H1P_3010003</name>
</gene>
<keyword evidence="3" id="KW-0575">Peroxidase</keyword>
<evidence type="ECO:0000313" key="14">
    <source>
        <dbReference type="Proteomes" id="UP000320055"/>
    </source>
</evidence>
<name>A0A563VUH6_9CYAN</name>
<dbReference type="OrthoDB" id="9809746at2"/>